<feature type="transmembrane region" description="Helical" evidence="8">
    <location>
        <begin position="231"/>
        <end position="251"/>
    </location>
</feature>
<comment type="subcellular location">
    <subcellularLocation>
        <location evidence="1">Endoplasmic reticulum membrane</location>
        <topology evidence="1">Single-pass membrane protein</topology>
    </subcellularLocation>
</comment>
<evidence type="ECO:0000256" key="7">
    <source>
        <dbReference type="ARBA" id="ARBA00023136"/>
    </source>
</evidence>
<dbReference type="GO" id="GO:0006488">
    <property type="term" value="P:dolichol-linked oligosaccharide biosynthetic process"/>
    <property type="evidence" value="ECO:0007669"/>
    <property type="project" value="InterPro"/>
</dbReference>
<keyword evidence="7 8" id="KW-0472">Membrane</keyword>
<sequence>MYLCTLTLLSTLFFFRLLNLFLTFLLTANPDKITVSLFYGSGGHTTELLILSKVLNLNSPTTANRFNLIKYCGTDDARSLKIINSDPQNTHSHHLLPRSRSVLQSWSTTPFTALYSLTYSLFKVTWMQLTAPSDVFLSNGPGTGLVLMVCFKISNVVLGTRTRVIYVESWCRVERLSLTGRLGRFFVDRFCVCWEGVKGEGRVLLDNVMFEKEGEKGEEKRRIPTVHKRRIGNVMGTVFIGGVWCSMVFLFKAYL</sequence>
<dbReference type="Pfam" id="PF08660">
    <property type="entry name" value="Alg14"/>
    <property type="match status" value="1"/>
</dbReference>
<evidence type="ECO:0000256" key="1">
    <source>
        <dbReference type="ARBA" id="ARBA00004389"/>
    </source>
</evidence>
<evidence type="ECO:0000313" key="10">
    <source>
        <dbReference type="Proteomes" id="UP001165160"/>
    </source>
</evidence>
<name>A0A9W7BZD5_9STRA</name>
<keyword evidence="5" id="KW-0256">Endoplasmic reticulum</keyword>
<evidence type="ECO:0000256" key="2">
    <source>
        <dbReference type="ARBA" id="ARBA00009731"/>
    </source>
</evidence>
<keyword evidence="10" id="KW-1185">Reference proteome</keyword>
<comment type="similarity">
    <text evidence="2">Belongs to the ALG14 family.</text>
</comment>
<comment type="caution">
    <text evidence="9">The sequence shown here is derived from an EMBL/GenBank/DDBJ whole genome shotgun (WGS) entry which is preliminary data.</text>
</comment>
<dbReference type="AlphaFoldDB" id="A0A9W7BZD5"/>
<organism evidence="9 10">
    <name type="scientific">Triparma verrucosa</name>
    <dbReference type="NCBI Taxonomy" id="1606542"/>
    <lineage>
        <taxon>Eukaryota</taxon>
        <taxon>Sar</taxon>
        <taxon>Stramenopiles</taxon>
        <taxon>Ochrophyta</taxon>
        <taxon>Bolidophyceae</taxon>
        <taxon>Parmales</taxon>
        <taxon>Triparmaceae</taxon>
        <taxon>Triparma</taxon>
    </lineage>
</organism>
<dbReference type="InterPro" id="IPR013969">
    <property type="entry name" value="Oligosacch_biosynth_Alg14"/>
</dbReference>
<feature type="transmembrane region" description="Helical" evidence="8">
    <location>
        <begin position="6"/>
        <end position="28"/>
    </location>
</feature>
<dbReference type="Proteomes" id="UP001165160">
    <property type="component" value="Unassembled WGS sequence"/>
</dbReference>
<dbReference type="GO" id="GO:0043541">
    <property type="term" value="C:UDP-N-acetylglucosamine transferase complex"/>
    <property type="evidence" value="ECO:0007669"/>
    <property type="project" value="TreeGrafter"/>
</dbReference>
<evidence type="ECO:0000256" key="5">
    <source>
        <dbReference type="ARBA" id="ARBA00022824"/>
    </source>
</evidence>
<keyword evidence="4 8" id="KW-0812">Transmembrane</keyword>
<dbReference type="Gene3D" id="3.40.50.2000">
    <property type="entry name" value="Glycogen Phosphorylase B"/>
    <property type="match status" value="1"/>
</dbReference>
<reference evidence="10" key="1">
    <citation type="journal article" date="2023" name="Commun. Biol.">
        <title>Genome analysis of Parmales, the sister group of diatoms, reveals the evolutionary specialization of diatoms from phago-mixotrophs to photoautotrophs.</title>
        <authorList>
            <person name="Ban H."/>
            <person name="Sato S."/>
            <person name="Yoshikawa S."/>
            <person name="Yamada K."/>
            <person name="Nakamura Y."/>
            <person name="Ichinomiya M."/>
            <person name="Sato N."/>
            <person name="Blanc-Mathieu R."/>
            <person name="Endo H."/>
            <person name="Kuwata A."/>
            <person name="Ogata H."/>
        </authorList>
    </citation>
    <scope>NUCLEOTIDE SEQUENCE [LARGE SCALE GENOMIC DNA]</scope>
    <source>
        <strain evidence="10">NIES 3699</strain>
    </source>
</reference>
<accession>A0A9W7BZD5</accession>
<evidence type="ECO:0000256" key="6">
    <source>
        <dbReference type="ARBA" id="ARBA00022989"/>
    </source>
</evidence>
<keyword evidence="6 8" id="KW-1133">Transmembrane helix</keyword>
<evidence type="ECO:0000313" key="9">
    <source>
        <dbReference type="EMBL" id="GMH96900.1"/>
    </source>
</evidence>
<evidence type="ECO:0000256" key="8">
    <source>
        <dbReference type="SAM" id="Phobius"/>
    </source>
</evidence>
<protein>
    <recommendedName>
        <fullName evidence="3">UDP-N-acetylglucosamine transferase subunit ALG14</fullName>
    </recommendedName>
</protein>
<proteinExistence type="inferred from homology"/>
<evidence type="ECO:0000256" key="3">
    <source>
        <dbReference type="ARBA" id="ARBA00017467"/>
    </source>
</evidence>
<dbReference type="PANTHER" id="PTHR12154:SF4">
    <property type="entry name" value="UDP-N-ACETYLGLUCOSAMINE TRANSFERASE SUBUNIT ALG14 HOMOLOG"/>
    <property type="match status" value="1"/>
</dbReference>
<gene>
    <name evidence="9" type="ORF">TrVE_jg7612</name>
</gene>
<dbReference type="PANTHER" id="PTHR12154">
    <property type="entry name" value="GLYCOSYL TRANSFERASE-RELATED"/>
    <property type="match status" value="1"/>
</dbReference>
<dbReference type="EMBL" id="BRXX01000191">
    <property type="protein sequence ID" value="GMH96900.1"/>
    <property type="molecule type" value="Genomic_DNA"/>
</dbReference>
<evidence type="ECO:0000256" key="4">
    <source>
        <dbReference type="ARBA" id="ARBA00022692"/>
    </source>
</evidence>
<dbReference type="GO" id="GO:0004577">
    <property type="term" value="F:N-acetylglucosaminyldiphosphodolichol N-acetylglucosaminyltransferase activity"/>
    <property type="evidence" value="ECO:0007669"/>
    <property type="project" value="TreeGrafter"/>
</dbReference>